<comment type="caution">
    <text evidence="3">The sequence shown here is derived from an EMBL/GenBank/DDBJ whole genome shotgun (WGS) entry which is preliminary data.</text>
</comment>
<feature type="compositionally biased region" description="Polar residues" evidence="2">
    <location>
        <begin position="1"/>
        <end position="10"/>
    </location>
</feature>
<feature type="region of interest" description="Disordered" evidence="2">
    <location>
        <begin position="1"/>
        <end position="20"/>
    </location>
</feature>
<dbReference type="EMBL" id="JAQONE010000003">
    <property type="protein sequence ID" value="MDC2828955.1"/>
    <property type="molecule type" value="Genomic_DNA"/>
</dbReference>
<reference evidence="3" key="1">
    <citation type="submission" date="2023-01" db="EMBL/GenBank/DDBJ databases">
        <title>Genome analysis of 13 Lactobacillus isolated from gut of wild boar.</title>
        <authorList>
            <person name="Papp P."/>
            <person name="Libisch B."/>
            <person name="Nagy T."/>
            <person name="Olasz F."/>
        </authorList>
    </citation>
    <scope>NUCLEOTIDE SEQUENCE</scope>
    <source>
        <strain evidence="3">F146</strain>
    </source>
</reference>
<evidence type="ECO:0000256" key="1">
    <source>
        <dbReference type="SAM" id="Coils"/>
    </source>
</evidence>
<evidence type="ECO:0000256" key="2">
    <source>
        <dbReference type="SAM" id="MobiDB-lite"/>
    </source>
</evidence>
<dbReference type="RefSeq" id="WP_272225683.1">
    <property type="nucleotide sequence ID" value="NZ_JAQONE010000003.1"/>
</dbReference>
<gene>
    <name evidence="3" type="ORF">PO250_01215</name>
</gene>
<feature type="coiled-coil region" evidence="1">
    <location>
        <begin position="44"/>
        <end position="78"/>
    </location>
</feature>
<protein>
    <submittedName>
        <fullName evidence="3">Uncharacterized protein</fullName>
    </submittedName>
</protein>
<sequence>MPVRKSQVSASRKWEKANPHRTAYTKMRRTAFSFVNPKAGSRAEEHIKANHADYVEDLKKLQEELKKKLEEMKMNQTVKSDKAVSDDIKPKG</sequence>
<keyword evidence="1" id="KW-0175">Coiled coil</keyword>
<evidence type="ECO:0000313" key="3">
    <source>
        <dbReference type="EMBL" id="MDC2828955.1"/>
    </source>
</evidence>
<dbReference type="AlphaFoldDB" id="A0AAJ1M9U0"/>
<dbReference type="Proteomes" id="UP001220670">
    <property type="component" value="Unassembled WGS sequence"/>
</dbReference>
<evidence type="ECO:0000313" key="4">
    <source>
        <dbReference type="Proteomes" id="UP001220670"/>
    </source>
</evidence>
<organism evidence="3 4">
    <name type="scientific">Limosilactobacillus mucosae</name>
    <name type="common">Lactobacillus mucosae</name>
    <dbReference type="NCBI Taxonomy" id="97478"/>
    <lineage>
        <taxon>Bacteria</taxon>
        <taxon>Bacillati</taxon>
        <taxon>Bacillota</taxon>
        <taxon>Bacilli</taxon>
        <taxon>Lactobacillales</taxon>
        <taxon>Lactobacillaceae</taxon>
        <taxon>Limosilactobacillus</taxon>
    </lineage>
</organism>
<name>A0AAJ1M9U0_LIMMU</name>
<proteinExistence type="predicted"/>
<accession>A0AAJ1M9U0</accession>